<dbReference type="Proteomes" id="UP000625976">
    <property type="component" value="Unassembled WGS sequence"/>
</dbReference>
<dbReference type="RefSeq" id="WP_188464054.1">
    <property type="nucleotide sequence ID" value="NZ_BMFQ01000002.1"/>
</dbReference>
<comment type="caution">
    <text evidence="2">The sequence shown here is derived from an EMBL/GenBank/DDBJ whole genome shotgun (WGS) entry which is preliminary data.</text>
</comment>
<dbReference type="SUPFAM" id="SSF51126">
    <property type="entry name" value="Pectin lyase-like"/>
    <property type="match status" value="1"/>
</dbReference>
<dbReference type="InterPro" id="IPR012334">
    <property type="entry name" value="Pectin_lyas_fold"/>
</dbReference>
<dbReference type="InterPro" id="IPR022441">
    <property type="entry name" value="Para_beta_helix_rpt-2"/>
</dbReference>
<dbReference type="InterPro" id="IPR011050">
    <property type="entry name" value="Pectin_lyase_fold/virulence"/>
</dbReference>
<dbReference type="InterPro" id="IPR006626">
    <property type="entry name" value="PbH1"/>
</dbReference>
<protein>
    <recommendedName>
        <fullName evidence="1">Right handed beta helix domain-containing protein</fullName>
    </recommendedName>
</protein>
<gene>
    <name evidence="2" type="ORF">GCM10010976_18240</name>
</gene>
<dbReference type="InterPro" id="IPR039448">
    <property type="entry name" value="Beta_helix"/>
</dbReference>
<reference evidence="2" key="1">
    <citation type="journal article" date="2014" name="Int. J. Syst. Evol. Microbiol.">
        <title>Complete genome sequence of Corynebacterium casei LMG S-19264T (=DSM 44701T), isolated from a smear-ripened cheese.</title>
        <authorList>
            <consortium name="US DOE Joint Genome Institute (JGI-PGF)"/>
            <person name="Walter F."/>
            <person name="Albersmeier A."/>
            <person name="Kalinowski J."/>
            <person name="Ruckert C."/>
        </authorList>
    </citation>
    <scope>NUCLEOTIDE SEQUENCE</scope>
    <source>
        <strain evidence="2">CGMCC 1.12751</strain>
    </source>
</reference>
<feature type="domain" description="Right handed beta helix" evidence="1">
    <location>
        <begin position="87"/>
        <end position="225"/>
    </location>
</feature>
<keyword evidence="3" id="KW-1185">Reference proteome</keyword>
<dbReference type="AlphaFoldDB" id="A0A917GHY9"/>
<dbReference type="InterPro" id="IPR022442">
    <property type="entry name" value="SO_2930-like_dom"/>
</dbReference>
<dbReference type="EMBL" id="BMFQ01000002">
    <property type="protein sequence ID" value="GGG47155.1"/>
    <property type="molecule type" value="Genomic_DNA"/>
</dbReference>
<evidence type="ECO:0000313" key="2">
    <source>
        <dbReference type="EMBL" id="GGG47155.1"/>
    </source>
</evidence>
<name>A0A917GHY9_9FLAO</name>
<dbReference type="NCBIfam" id="TIGR03804">
    <property type="entry name" value="para_beta_helix"/>
    <property type="match status" value="1"/>
</dbReference>
<evidence type="ECO:0000313" key="3">
    <source>
        <dbReference type="Proteomes" id="UP000625976"/>
    </source>
</evidence>
<dbReference type="NCBIfam" id="TIGR03805">
    <property type="entry name" value="beta_helix_1"/>
    <property type="match status" value="1"/>
</dbReference>
<dbReference type="Pfam" id="PF13229">
    <property type="entry name" value="Beta_helix"/>
    <property type="match status" value="1"/>
</dbReference>
<dbReference type="SMART" id="SM00710">
    <property type="entry name" value="PbH1"/>
    <property type="match status" value="7"/>
</dbReference>
<proteinExistence type="predicted"/>
<organism evidence="2 3">
    <name type="scientific">Bizionia arctica</name>
    <dbReference type="NCBI Taxonomy" id="1495645"/>
    <lineage>
        <taxon>Bacteria</taxon>
        <taxon>Pseudomonadati</taxon>
        <taxon>Bacteroidota</taxon>
        <taxon>Flavobacteriia</taxon>
        <taxon>Flavobacteriales</taxon>
        <taxon>Flavobacteriaceae</taxon>
        <taxon>Bizionia</taxon>
    </lineage>
</organism>
<accession>A0A917GHY9</accession>
<evidence type="ECO:0000259" key="1">
    <source>
        <dbReference type="Pfam" id="PF13229"/>
    </source>
</evidence>
<dbReference type="Gene3D" id="2.160.20.10">
    <property type="entry name" value="Single-stranded right-handed beta-helix, Pectin lyase-like"/>
    <property type="match status" value="1"/>
</dbReference>
<sequence length="422" mass="46466">MKKLLYLVLFVITGLVILFFVLKSEPTPTYAPERHYTEGQENAILSQFLLAKDSTVIELGEGHFTITQSLLLDGVNHVTIKGQGMDNTVLNFKGQTKGAEGIRITNSTAITVQDLTVENAKGDNIKVMDTDGITFKNVESSWTGEVSEANGAYAFYPVLCKNVLIDNCRAIGSADAGIYVGQSVNVVISNNEAFYNVAGIESENSINVKIFGNKAYENTGGILVFDLPGLTQYGSNIEVYNNTVYENNTKNFAKQGAIVGQVPSGTGSLVLSTKDVYFHDNTFLNNKTTSIAIASYELIYELGKRSKEKQVEAEGVVGSVRVINDKYTADKNYNPYPRNIRIGENSYANSYIFPTINNDFGKILIFKKPFQTVDVLWDGLEDSESDYTICFEDGTETVSFFGLDVLHDFKNATSDVSKFSCK</sequence>
<reference evidence="2" key="2">
    <citation type="submission" date="2020-09" db="EMBL/GenBank/DDBJ databases">
        <authorList>
            <person name="Sun Q."/>
            <person name="Zhou Y."/>
        </authorList>
    </citation>
    <scope>NUCLEOTIDE SEQUENCE</scope>
    <source>
        <strain evidence="2">CGMCC 1.12751</strain>
    </source>
</reference>